<organism evidence="5 6">
    <name type="scientific">Salana multivorans</name>
    <dbReference type="NCBI Taxonomy" id="120377"/>
    <lineage>
        <taxon>Bacteria</taxon>
        <taxon>Bacillati</taxon>
        <taxon>Actinomycetota</taxon>
        <taxon>Actinomycetes</taxon>
        <taxon>Micrococcales</taxon>
        <taxon>Beutenbergiaceae</taxon>
        <taxon>Salana</taxon>
    </lineage>
</organism>
<dbReference type="PANTHER" id="PTHR42796">
    <property type="entry name" value="FUMARYLACETOACETATE HYDROLASE DOMAIN-CONTAINING PROTEIN 2A-RELATED"/>
    <property type="match status" value="1"/>
</dbReference>
<evidence type="ECO:0000256" key="2">
    <source>
        <dbReference type="ARBA" id="ARBA00022723"/>
    </source>
</evidence>
<dbReference type="GO" id="GO:0044281">
    <property type="term" value="P:small molecule metabolic process"/>
    <property type="evidence" value="ECO:0007669"/>
    <property type="project" value="UniProtKB-ARBA"/>
</dbReference>
<evidence type="ECO:0000259" key="4">
    <source>
        <dbReference type="Pfam" id="PF10370"/>
    </source>
</evidence>
<proteinExistence type="inferred from homology"/>
<dbReference type="OrthoDB" id="9805307at2"/>
<dbReference type="Proteomes" id="UP000275356">
    <property type="component" value="Unassembled WGS sequence"/>
</dbReference>
<dbReference type="Pfam" id="PF01557">
    <property type="entry name" value="FAA_hydrolase"/>
    <property type="match status" value="1"/>
</dbReference>
<protein>
    <submittedName>
        <fullName evidence="5">Uncharacterized protein DUF2437</fullName>
    </submittedName>
</protein>
<dbReference type="Pfam" id="PF10370">
    <property type="entry name" value="Rv2993c-like_N"/>
    <property type="match status" value="1"/>
</dbReference>
<dbReference type="GO" id="GO:0003824">
    <property type="term" value="F:catalytic activity"/>
    <property type="evidence" value="ECO:0007669"/>
    <property type="project" value="InterPro"/>
</dbReference>
<dbReference type="Gene3D" id="3.90.850.10">
    <property type="entry name" value="Fumarylacetoacetase-like, C-terminal domain"/>
    <property type="match status" value="1"/>
</dbReference>
<keyword evidence="6" id="KW-1185">Reference proteome</keyword>
<keyword evidence="2" id="KW-0479">Metal-binding</keyword>
<evidence type="ECO:0000313" key="6">
    <source>
        <dbReference type="Proteomes" id="UP000275356"/>
    </source>
</evidence>
<dbReference type="InterPro" id="IPR051121">
    <property type="entry name" value="FAH"/>
</dbReference>
<feature type="domain" description="Rv2993c-like N-terminal" evidence="4">
    <location>
        <begin position="1"/>
        <end position="48"/>
    </location>
</feature>
<evidence type="ECO:0000313" key="5">
    <source>
        <dbReference type="EMBL" id="ROR97742.1"/>
    </source>
</evidence>
<accession>A0A3N2DDC8</accession>
<dbReference type="EMBL" id="RKHQ01000001">
    <property type="protein sequence ID" value="ROR97742.1"/>
    <property type="molecule type" value="Genomic_DNA"/>
</dbReference>
<evidence type="ECO:0000256" key="1">
    <source>
        <dbReference type="ARBA" id="ARBA00010211"/>
    </source>
</evidence>
<dbReference type="RefSeq" id="WP_123739742.1">
    <property type="nucleotide sequence ID" value="NZ_RKHQ01000001.1"/>
</dbReference>
<gene>
    <name evidence="5" type="ORF">EDD28_2348</name>
</gene>
<name>A0A3N2DDC8_9MICO</name>
<dbReference type="InterPro" id="IPR036663">
    <property type="entry name" value="Fumarylacetoacetase_C_sf"/>
</dbReference>
<comment type="caution">
    <text evidence="5">The sequence shown here is derived from an EMBL/GenBank/DDBJ whole genome shotgun (WGS) entry which is preliminary data.</text>
</comment>
<dbReference type="PANTHER" id="PTHR42796:SF4">
    <property type="entry name" value="FUMARYLACETOACETATE HYDROLASE DOMAIN-CONTAINING PROTEIN 2A"/>
    <property type="match status" value="1"/>
</dbReference>
<dbReference type="InterPro" id="IPR018833">
    <property type="entry name" value="Rv2993c-like_N"/>
</dbReference>
<evidence type="ECO:0000259" key="3">
    <source>
        <dbReference type="Pfam" id="PF01557"/>
    </source>
</evidence>
<dbReference type="InterPro" id="IPR011234">
    <property type="entry name" value="Fumarylacetoacetase-like_C"/>
</dbReference>
<comment type="similarity">
    <text evidence="1">Belongs to the FAH family.</text>
</comment>
<dbReference type="SUPFAM" id="SSF56529">
    <property type="entry name" value="FAH"/>
    <property type="match status" value="1"/>
</dbReference>
<sequence length="262" mass="27539">MRIARLRTPAGPRHVVQREDAWVEVVSLTDHTPTGASHPLDGAHLLAPCEPVLVLGAAHNSGPEGRELPQQAFQKSARTVVGPGEPILREPGLGSLVVECELAVVIARSARHVRPEEVESVVLGYTVGNDVTLMDQTERDGLLLQAKNGEGFTPLGPWIETGWLGEEGARDVLDGGDVGMQTLVDGHVAADSSVARLGWTIREQIVHLTRYLTLGPGDVVLTGSPGTGAPVEAGQLARVRIAGIGELANPVELHPGAGRPTG</sequence>
<reference evidence="5 6" key="1">
    <citation type="submission" date="2018-11" db="EMBL/GenBank/DDBJ databases">
        <title>Sequencing the genomes of 1000 actinobacteria strains.</title>
        <authorList>
            <person name="Klenk H.-P."/>
        </authorList>
    </citation>
    <scope>NUCLEOTIDE SEQUENCE [LARGE SCALE GENOMIC DNA]</scope>
    <source>
        <strain evidence="5 6">DSM 13521</strain>
    </source>
</reference>
<dbReference type="AlphaFoldDB" id="A0A3N2DDC8"/>
<dbReference type="GO" id="GO:0046872">
    <property type="term" value="F:metal ion binding"/>
    <property type="evidence" value="ECO:0007669"/>
    <property type="project" value="UniProtKB-KW"/>
</dbReference>
<feature type="domain" description="Fumarylacetoacetase-like C-terminal" evidence="3">
    <location>
        <begin position="65"/>
        <end position="251"/>
    </location>
</feature>